<feature type="region of interest" description="Disordered" evidence="1">
    <location>
        <begin position="1"/>
        <end position="23"/>
    </location>
</feature>
<name>A0AA38JEV5_9AGAR</name>
<keyword evidence="3" id="KW-1185">Reference proteome</keyword>
<evidence type="ECO:0000313" key="3">
    <source>
        <dbReference type="Proteomes" id="UP001176059"/>
    </source>
</evidence>
<evidence type="ECO:0000313" key="2">
    <source>
        <dbReference type="EMBL" id="KAJ3728177.1"/>
    </source>
</evidence>
<reference evidence="2" key="1">
    <citation type="submission" date="2022-08" db="EMBL/GenBank/DDBJ databases">
        <authorList>
            <consortium name="DOE Joint Genome Institute"/>
            <person name="Min B."/>
            <person name="Sierra-Patev S."/>
            <person name="Naranjo-Ortiz M."/>
            <person name="Looney B."/>
            <person name="Konkel Z."/>
            <person name="Slot J.C."/>
            <person name="Sakamoto Y."/>
            <person name="Steenwyk J.L."/>
            <person name="Rokas A."/>
            <person name="Carro J."/>
            <person name="Camarero S."/>
            <person name="Ferreira P."/>
            <person name="Molpeceres G."/>
            <person name="Ruiz-duenas F.J."/>
            <person name="Serrano A."/>
            <person name="Henrissat B."/>
            <person name="Drula E."/>
            <person name="Hughes K.W."/>
            <person name="Mata J.L."/>
            <person name="Ishikawa N.K."/>
            <person name="Vargas-Isla R."/>
            <person name="Ushijima S."/>
            <person name="Smith C.A."/>
            <person name="Ahrendt S."/>
            <person name="Andreopoulos W."/>
            <person name="He G."/>
            <person name="LaButti K."/>
            <person name="Lipzen A."/>
            <person name="Ng V."/>
            <person name="Riley R."/>
            <person name="Sandor L."/>
            <person name="Barry K."/>
            <person name="Martinez A.T."/>
            <person name="Xiao Y."/>
            <person name="Gibbons J.G."/>
            <person name="Terashima K."/>
            <person name="Hibbett D.S."/>
            <person name="Grigoriev I.V."/>
        </authorList>
    </citation>
    <scope>NUCLEOTIDE SEQUENCE</scope>
    <source>
        <strain evidence="2">ET3784</strain>
    </source>
</reference>
<dbReference type="Proteomes" id="UP001176059">
    <property type="component" value="Unassembled WGS sequence"/>
</dbReference>
<sequence>MNAKAPEMHSTIDPTGRLTGKVRPKYQNESTIDSIGRRNTAVRRIATAKRFCPEQMTELDAFLNNSEILSKLEKIIVNQPAWEVTKQLKENIKHYVAAAILSTSLISFRSTKTAKLISQKLLDLNLDLPENFRHNAAAVDKLEEAISEELTQRRGSIKKEICSSMSKNGGSNRWQRLPDNECSNIYELTRALVKNTRCSVTPELCARAAILRHAYQKNNGNDFWKQVDATIQELRRKGEGDKKMTARWVKAMLDQDCKKFSNGINVDPGAQESQSELQTEMDQLIENSQLASGGQDNSADDVLGSADQNRQGDEQSHADGSRGASKASSAHSSPQPEDGDNGNIDLQPSNIPLKVMVGLSDVLILDEIHAEASKLMVITQNHSRVTAGDAGWCPPPLGPC</sequence>
<gene>
    <name evidence="2" type="ORF">DFJ43DRAFT_1140027</name>
</gene>
<feature type="compositionally biased region" description="Basic and acidic residues" evidence="1">
    <location>
        <begin position="310"/>
        <end position="320"/>
    </location>
</feature>
<dbReference type="EMBL" id="JANVFO010000039">
    <property type="protein sequence ID" value="KAJ3728177.1"/>
    <property type="molecule type" value="Genomic_DNA"/>
</dbReference>
<dbReference type="AlphaFoldDB" id="A0AA38JEV5"/>
<feature type="compositionally biased region" description="Polar residues" evidence="1">
    <location>
        <begin position="326"/>
        <end position="335"/>
    </location>
</feature>
<proteinExistence type="predicted"/>
<accession>A0AA38JEV5</accession>
<feature type="region of interest" description="Disordered" evidence="1">
    <location>
        <begin position="290"/>
        <end position="347"/>
    </location>
</feature>
<comment type="caution">
    <text evidence="2">The sequence shown here is derived from an EMBL/GenBank/DDBJ whole genome shotgun (WGS) entry which is preliminary data.</text>
</comment>
<protein>
    <submittedName>
        <fullName evidence="2">Uncharacterized protein</fullName>
    </submittedName>
</protein>
<organism evidence="2 3">
    <name type="scientific">Lentinula guzmanii</name>
    <dbReference type="NCBI Taxonomy" id="2804957"/>
    <lineage>
        <taxon>Eukaryota</taxon>
        <taxon>Fungi</taxon>
        <taxon>Dikarya</taxon>
        <taxon>Basidiomycota</taxon>
        <taxon>Agaricomycotina</taxon>
        <taxon>Agaricomycetes</taxon>
        <taxon>Agaricomycetidae</taxon>
        <taxon>Agaricales</taxon>
        <taxon>Marasmiineae</taxon>
        <taxon>Omphalotaceae</taxon>
        <taxon>Lentinula</taxon>
    </lineage>
</organism>
<evidence type="ECO:0000256" key="1">
    <source>
        <dbReference type="SAM" id="MobiDB-lite"/>
    </source>
</evidence>
<reference evidence="2" key="2">
    <citation type="journal article" date="2023" name="Proc. Natl. Acad. Sci. U.S.A.">
        <title>A global phylogenomic analysis of the shiitake genus Lentinula.</title>
        <authorList>
            <person name="Sierra-Patev S."/>
            <person name="Min B."/>
            <person name="Naranjo-Ortiz M."/>
            <person name="Looney B."/>
            <person name="Konkel Z."/>
            <person name="Slot J.C."/>
            <person name="Sakamoto Y."/>
            <person name="Steenwyk J.L."/>
            <person name="Rokas A."/>
            <person name="Carro J."/>
            <person name="Camarero S."/>
            <person name="Ferreira P."/>
            <person name="Molpeceres G."/>
            <person name="Ruiz-Duenas F.J."/>
            <person name="Serrano A."/>
            <person name="Henrissat B."/>
            <person name="Drula E."/>
            <person name="Hughes K.W."/>
            <person name="Mata J.L."/>
            <person name="Ishikawa N.K."/>
            <person name="Vargas-Isla R."/>
            <person name="Ushijima S."/>
            <person name="Smith C.A."/>
            <person name="Donoghue J."/>
            <person name="Ahrendt S."/>
            <person name="Andreopoulos W."/>
            <person name="He G."/>
            <person name="LaButti K."/>
            <person name="Lipzen A."/>
            <person name="Ng V."/>
            <person name="Riley R."/>
            <person name="Sandor L."/>
            <person name="Barry K."/>
            <person name="Martinez A.T."/>
            <person name="Xiao Y."/>
            <person name="Gibbons J.G."/>
            <person name="Terashima K."/>
            <person name="Grigoriev I.V."/>
            <person name="Hibbett D."/>
        </authorList>
    </citation>
    <scope>NUCLEOTIDE SEQUENCE</scope>
    <source>
        <strain evidence="2">ET3784</strain>
    </source>
</reference>